<organism evidence="2 3">
    <name type="scientific">Amnibacterium kyonggiense</name>
    <dbReference type="NCBI Taxonomy" id="595671"/>
    <lineage>
        <taxon>Bacteria</taxon>
        <taxon>Bacillati</taxon>
        <taxon>Actinomycetota</taxon>
        <taxon>Actinomycetes</taxon>
        <taxon>Micrococcales</taxon>
        <taxon>Microbacteriaceae</taxon>
        <taxon>Amnibacterium</taxon>
    </lineage>
</organism>
<dbReference type="Proteomes" id="UP000295344">
    <property type="component" value="Unassembled WGS sequence"/>
</dbReference>
<keyword evidence="1" id="KW-0472">Membrane</keyword>
<accession>A0A4R7FJ07</accession>
<dbReference type="AlphaFoldDB" id="A0A4R7FJ07"/>
<proteinExistence type="predicted"/>
<evidence type="ECO:0000313" key="2">
    <source>
        <dbReference type="EMBL" id="TDS75102.1"/>
    </source>
</evidence>
<evidence type="ECO:0000313" key="3">
    <source>
        <dbReference type="Proteomes" id="UP000295344"/>
    </source>
</evidence>
<sequence length="198" mass="21303">MSIVPRRREASPAQCRALPIARPPRRPSLARRAARRVLEGPHGWGELEVWGGRYGCTSSCLVVFPPGAARGERIRYRAMRAWPALGILLGVLTTVAVAQRVPFVLAAAAGVTVYTAGALALAGIAGRGRRAIRTLTACRGDEGTVGLDRGPAAELDRFAAVLILAERRHRAGDLDAVGFEAIWGAVWQELGDPRYHRP</sequence>
<gene>
    <name evidence="2" type="ORF">CLV52_3629</name>
</gene>
<comment type="caution">
    <text evidence="2">The sequence shown here is derived from an EMBL/GenBank/DDBJ whole genome shotgun (WGS) entry which is preliminary data.</text>
</comment>
<evidence type="ECO:0000256" key="1">
    <source>
        <dbReference type="SAM" id="Phobius"/>
    </source>
</evidence>
<dbReference type="OrthoDB" id="4977953at2"/>
<dbReference type="EMBL" id="SOAM01000004">
    <property type="protein sequence ID" value="TDS75102.1"/>
    <property type="molecule type" value="Genomic_DNA"/>
</dbReference>
<keyword evidence="3" id="KW-1185">Reference proteome</keyword>
<name>A0A4R7FJ07_9MICO</name>
<dbReference type="Pfam" id="PF20315">
    <property type="entry name" value="DUF6611"/>
    <property type="match status" value="1"/>
</dbReference>
<keyword evidence="1" id="KW-0812">Transmembrane</keyword>
<dbReference type="InterPro" id="IPR046719">
    <property type="entry name" value="DUF6611"/>
</dbReference>
<protein>
    <submittedName>
        <fullName evidence="2">Uncharacterized protein</fullName>
    </submittedName>
</protein>
<feature type="transmembrane region" description="Helical" evidence="1">
    <location>
        <begin position="81"/>
        <end position="98"/>
    </location>
</feature>
<keyword evidence="1" id="KW-1133">Transmembrane helix</keyword>
<feature type="transmembrane region" description="Helical" evidence="1">
    <location>
        <begin position="104"/>
        <end position="125"/>
    </location>
</feature>
<dbReference type="RefSeq" id="WP_133767743.1">
    <property type="nucleotide sequence ID" value="NZ_BAAARP010000001.1"/>
</dbReference>
<reference evidence="2 3" key="1">
    <citation type="submission" date="2019-03" db="EMBL/GenBank/DDBJ databases">
        <title>Genomic Encyclopedia of Archaeal and Bacterial Type Strains, Phase II (KMG-II): from individual species to whole genera.</title>
        <authorList>
            <person name="Goeker M."/>
        </authorList>
    </citation>
    <scope>NUCLEOTIDE SEQUENCE [LARGE SCALE GENOMIC DNA]</scope>
    <source>
        <strain evidence="2 3">DSM 24782</strain>
    </source>
</reference>